<reference evidence="12" key="1">
    <citation type="journal article" date="2019" name="Int. J. Syst. Evol. Microbiol.">
        <title>The Global Catalogue of Microorganisms (GCM) 10K type strain sequencing project: providing services to taxonomists for standard genome sequencing and annotation.</title>
        <authorList>
            <consortium name="The Broad Institute Genomics Platform"/>
            <consortium name="The Broad Institute Genome Sequencing Center for Infectious Disease"/>
            <person name="Wu L."/>
            <person name="Ma J."/>
        </authorList>
    </citation>
    <scope>NUCLEOTIDE SEQUENCE [LARGE SCALE GENOMIC DNA]</scope>
    <source>
        <strain evidence="12">JCM 17110</strain>
    </source>
</reference>
<comment type="catalytic activity">
    <reaction evidence="8 9">
        <text>6-carboxyhexanoyl-[ACP] + L-alanine + H(+) = (8S)-8-amino-7-oxononanoate + holo-[ACP] + CO2</text>
        <dbReference type="Rhea" id="RHEA:42288"/>
        <dbReference type="Rhea" id="RHEA-COMP:9685"/>
        <dbReference type="Rhea" id="RHEA-COMP:9955"/>
        <dbReference type="ChEBI" id="CHEBI:15378"/>
        <dbReference type="ChEBI" id="CHEBI:16526"/>
        <dbReference type="ChEBI" id="CHEBI:57972"/>
        <dbReference type="ChEBI" id="CHEBI:64479"/>
        <dbReference type="ChEBI" id="CHEBI:78846"/>
        <dbReference type="ChEBI" id="CHEBI:149468"/>
        <dbReference type="EC" id="2.3.1.47"/>
    </reaction>
</comment>
<evidence type="ECO:0000256" key="5">
    <source>
        <dbReference type="ARBA" id="ARBA00022679"/>
    </source>
</evidence>
<keyword evidence="7 9" id="KW-0663">Pyridoxal phosphate</keyword>
<evidence type="ECO:0000256" key="1">
    <source>
        <dbReference type="ARBA" id="ARBA00001933"/>
    </source>
</evidence>
<dbReference type="Pfam" id="PF00155">
    <property type="entry name" value="Aminotran_1_2"/>
    <property type="match status" value="1"/>
</dbReference>
<sequence>MLFNLSLADREAAGLTRRLAAIDKVAGRLLHANEQTYLNFAGNDYLGLSQAPELRLAAEQAAREYGVGAVASPLVVGHQAIHRALEAELADWLGVEAVLLFSSGFSANQAIIKALLTKDHQCWQDKLNHASLQEAGLLSPARMRRFAHNDMASLAARLTPQAGLIISEGVFSMDGDLGNWPELVALAEQSRNWLMIDDAHGLGVLGHQGRGTLSHFGLATSRVQIMMGTFGKALGVGGAFVGGSRALIDYLQNYGRGYVYSTHLPPPQAAAILAAVRLVRRADDKRAHLAGLVERFRQGVASLPCELLPSITAIQPLVIGEEGRTLALAARLQERGIWVGAIRPPTVPTGSARLRITLSAAHRPGDIDALIGALQDSL</sequence>
<proteinExistence type="inferred from homology"/>
<feature type="binding site" evidence="9">
    <location>
        <position position="17"/>
    </location>
    <ligand>
        <name>substrate</name>
    </ligand>
</feature>
<dbReference type="InterPro" id="IPR015421">
    <property type="entry name" value="PyrdxlP-dep_Trfase_major"/>
</dbReference>
<dbReference type="PANTHER" id="PTHR13693">
    <property type="entry name" value="CLASS II AMINOTRANSFERASE/8-AMINO-7-OXONONANOATE SYNTHASE"/>
    <property type="match status" value="1"/>
</dbReference>
<dbReference type="InterPro" id="IPR015422">
    <property type="entry name" value="PyrdxlP-dep_Trfase_small"/>
</dbReference>
<evidence type="ECO:0000256" key="9">
    <source>
        <dbReference type="HAMAP-Rule" id="MF_01693"/>
    </source>
</evidence>
<feature type="binding site" evidence="9">
    <location>
        <position position="229"/>
    </location>
    <ligand>
        <name>pyridoxal 5'-phosphate</name>
        <dbReference type="ChEBI" id="CHEBI:597326"/>
    </ligand>
</feature>
<dbReference type="NCBIfam" id="TIGR00858">
    <property type="entry name" value="bioF"/>
    <property type="match status" value="1"/>
</dbReference>
<evidence type="ECO:0000256" key="4">
    <source>
        <dbReference type="ARBA" id="ARBA00011738"/>
    </source>
</evidence>
<evidence type="ECO:0000256" key="2">
    <source>
        <dbReference type="ARBA" id="ARBA00004746"/>
    </source>
</evidence>
<evidence type="ECO:0000313" key="11">
    <source>
        <dbReference type="EMBL" id="GAA3532782.1"/>
    </source>
</evidence>
<feature type="binding site" evidence="9">
    <location>
        <position position="346"/>
    </location>
    <ligand>
        <name>substrate</name>
    </ligand>
</feature>
<feature type="modified residue" description="N6-(pyridoxal phosphate)lysine" evidence="9">
    <location>
        <position position="232"/>
    </location>
</feature>
<dbReference type="InterPro" id="IPR015424">
    <property type="entry name" value="PyrdxlP-dep_Trfase"/>
</dbReference>
<evidence type="ECO:0000259" key="10">
    <source>
        <dbReference type="Pfam" id="PF00155"/>
    </source>
</evidence>
<comment type="subunit">
    <text evidence="4 9">Homodimer.</text>
</comment>
<evidence type="ECO:0000256" key="7">
    <source>
        <dbReference type="ARBA" id="ARBA00022898"/>
    </source>
</evidence>
<feature type="domain" description="Aminotransferase class I/classII large" evidence="10">
    <location>
        <begin position="37"/>
        <end position="374"/>
    </location>
</feature>
<feature type="binding site" evidence="9">
    <location>
        <position position="200"/>
    </location>
    <ligand>
        <name>pyridoxal 5'-phosphate</name>
        <dbReference type="ChEBI" id="CHEBI:597326"/>
    </ligand>
</feature>
<comment type="pathway">
    <text evidence="2 9">Cofactor biosynthesis; biotin biosynthesis.</text>
</comment>
<dbReference type="Gene3D" id="3.40.640.10">
    <property type="entry name" value="Type I PLP-dependent aspartate aminotransferase-like (Major domain)"/>
    <property type="match status" value="1"/>
</dbReference>
<dbReference type="CDD" id="cd06454">
    <property type="entry name" value="KBL_like"/>
    <property type="match status" value="1"/>
</dbReference>
<keyword evidence="6 9" id="KW-0093">Biotin biosynthesis</keyword>
<evidence type="ECO:0000313" key="12">
    <source>
        <dbReference type="Proteomes" id="UP001500795"/>
    </source>
</evidence>
<name>A0ABP6VFF6_9GAMM</name>
<dbReference type="PROSITE" id="PS00599">
    <property type="entry name" value="AA_TRANSFER_CLASS_2"/>
    <property type="match status" value="1"/>
</dbReference>
<dbReference type="InterPro" id="IPR001917">
    <property type="entry name" value="Aminotrans_II_pyridoxalP_BS"/>
</dbReference>
<dbReference type="EC" id="2.3.1.47" evidence="9"/>
<dbReference type="HAMAP" id="MF_01693">
    <property type="entry name" value="BioF_aminotrans_2"/>
    <property type="match status" value="1"/>
</dbReference>
<feature type="binding site" evidence="9">
    <location>
        <position position="129"/>
    </location>
    <ligand>
        <name>substrate</name>
    </ligand>
</feature>
<dbReference type="SUPFAM" id="SSF53383">
    <property type="entry name" value="PLP-dependent transferases"/>
    <property type="match status" value="1"/>
</dbReference>
<gene>
    <name evidence="9 11" type="primary">bioF</name>
    <name evidence="11" type="ORF">GCM10022394_10140</name>
</gene>
<accession>A0ABP6VFF6</accession>
<evidence type="ECO:0000256" key="6">
    <source>
        <dbReference type="ARBA" id="ARBA00022756"/>
    </source>
</evidence>
<keyword evidence="5 9" id="KW-0808">Transferase</keyword>
<comment type="function">
    <text evidence="9">Catalyzes the decarboxylative condensation of pimeloyl-[acyl-carrier protein] and L-alanine to produce 8-amino-7-oxononanoate (AON), [acyl-carrier protein], and carbon dioxide.</text>
</comment>
<dbReference type="RefSeq" id="WP_344955387.1">
    <property type="nucleotide sequence ID" value="NZ_BAABCX010000001.1"/>
</dbReference>
<feature type="binding site" evidence="9">
    <location>
        <position position="172"/>
    </location>
    <ligand>
        <name>pyridoxal 5'-phosphate</name>
        <dbReference type="ChEBI" id="CHEBI:597326"/>
    </ligand>
</feature>
<dbReference type="InterPro" id="IPR004723">
    <property type="entry name" value="AONS_Archaea/Proteobacteria"/>
</dbReference>
<evidence type="ECO:0000256" key="8">
    <source>
        <dbReference type="ARBA" id="ARBA00047715"/>
    </source>
</evidence>
<comment type="cofactor">
    <cofactor evidence="1 9">
        <name>pyridoxal 5'-phosphate</name>
        <dbReference type="ChEBI" id="CHEBI:597326"/>
    </cofactor>
</comment>
<feature type="binding site" evidence="9">
    <location>
        <begin position="104"/>
        <end position="105"/>
    </location>
    <ligand>
        <name>pyridoxal 5'-phosphate</name>
        <dbReference type="ChEBI" id="CHEBI:597326"/>
    </ligand>
</feature>
<comment type="similarity">
    <text evidence="3 9">Belongs to the class-II pyridoxal-phosphate-dependent aminotransferase family. BioF subfamily.</text>
</comment>
<protein>
    <recommendedName>
        <fullName evidence="9">8-amino-7-oxononanoate synthase</fullName>
        <shortName evidence="9">AONS</shortName>
        <ecNumber evidence="9">2.3.1.47</ecNumber>
    </recommendedName>
    <alternativeName>
        <fullName evidence="9">7-keto-8-amino-pelargonic acid synthase</fullName>
        <shortName evidence="9">7-KAP synthase</shortName>
        <shortName evidence="9">KAPA synthase</shortName>
    </alternativeName>
    <alternativeName>
        <fullName evidence="9">8-amino-7-ketopelargonate synthase</fullName>
    </alternativeName>
</protein>
<dbReference type="PANTHER" id="PTHR13693:SF100">
    <property type="entry name" value="8-AMINO-7-OXONONANOATE SYNTHASE"/>
    <property type="match status" value="1"/>
</dbReference>
<dbReference type="EMBL" id="BAABCX010000001">
    <property type="protein sequence ID" value="GAA3532782.1"/>
    <property type="molecule type" value="Genomic_DNA"/>
</dbReference>
<dbReference type="Gene3D" id="3.90.1150.10">
    <property type="entry name" value="Aspartate Aminotransferase, domain 1"/>
    <property type="match status" value="1"/>
</dbReference>
<keyword evidence="12" id="KW-1185">Reference proteome</keyword>
<comment type="caution">
    <text evidence="11">The sequence shown here is derived from an EMBL/GenBank/DDBJ whole genome shotgun (WGS) entry which is preliminary data.</text>
</comment>
<dbReference type="InterPro" id="IPR050087">
    <property type="entry name" value="AON_synthase_class-II"/>
</dbReference>
<dbReference type="InterPro" id="IPR022834">
    <property type="entry name" value="AONS_Proteobacteria"/>
</dbReference>
<organism evidence="11 12">
    <name type="scientific">Zobellella aerophila</name>
    <dbReference type="NCBI Taxonomy" id="870480"/>
    <lineage>
        <taxon>Bacteria</taxon>
        <taxon>Pseudomonadati</taxon>
        <taxon>Pseudomonadota</taxon>
        <taxon>Gammaproteobacteria</taxon>
        <taxon>Aeromonadales</taxon>
        <taxon>Aeromonadaceae</taxon>
        <taxon>Zobellella</taxon>
    </lineage>
</organism>
<dbReference type="InterPro" id="IPR004839">
    <property type="entry name" value="Aminotransferase_I/II_large"/>
</dbReference>
<dbReference type="Proteomes" id="UP001500795">
    <property type="component" value="Unassembled WGS sequence"/>
</dbReference>
<evidence type="ECO:0000256" key="3">
    <source>
        <dbReference type="ARBA" id="ARBA00010008"/>
    </source>
</evidence>